<keyword evidence="3" id="KW-1185">Reference proteome</keyword>
<organism evidence="2 3">
    <name type="scientific">Kibdelosporangium banguiense</name>
    <dbReference type="NCBI Taxonomy" id="1365924"/>
    <lineage>
        <taxon>Bacteria</taxon>
        <taxon>Bacillati</taxon>
        <taxon>Actinomycetota</taxon>
        <taxon>Actinomycetes</taxon>
        <taxon>Pseudonocardiales</taxon>
        <taxon>Pseudonocardiaceae</taxon>
        <taxon>Kibdelosporangium</taxon>
    </lineage>
</organism>
<dbReference type="InterPro" id="IPR029787">
    <property type="entry name" value="Nucleotide_cyclase"/>
</dbReference>
<comment type="caution">
    <text evidence="2">The sequence shown here is derived from an EMBL/GenBank/DDBJ whole genome shotgun (WGS) entry which is preliminary data.</text>
</comment>
<protein>
    <submittedName>
        <fullName evidence="2">CBS domain-containing protein</fullName>
    </submittedName>
</protein>
<dbReference type="InterPro" id="IPR043504">
    <property type="entry name" value="Peptidase_S1_PA_chymotrypsin"/>
</dbReference>
<dbReference type="SUPFAM" id="SSF50494">
    <property type="entry name" value="Trypsin-like serine proteases"/>
    <property type="match status" value="1"/>
</dbReference>
<dbReference type="InterPro" id="IPR045555">
    <property type="entry name" value="VMAP-M0"/>
</dbReference>
<dbReference type="Gene3D" id="3.30.70.1230">
    <property type="entry name" value="Nucleotide cyclase"/>
    <property type="match status" value="1"/>
</dbReference>
<dbReference type="Pfam" id="PF13365">
    <property type="entry name" value="Trypsin_2"/>
    <property type="match status" value="1"/>
</dbReference>
<accession>A0ABS4TYM0</accession>
<evidence type="ECO:0000259" key="1">
    <source>
        <dbReference type="Pfam" id="PF19916"/>
    </source>
</evidence>
<proteinExistence type="predicted"/>
<feature type="domain" description="vWA-MoxR associated protein middle region 0" evidence="1">
    <location>
        <begin position="203"/>
        <end position="304"/>
    </location>
</feature>
<dbReference type="Gene3D" id="2.40.10.10">
    <property type="entry name" value="Trypsin-like serine proteases"/>
    <property type="match status" value="2"/>
</dbReference>
<dbReference type="EMBL" id="JAGINW010000001">
    <property type="protein sequence ID" value="MBP2329503.1"/>
    <property type="molecule type" value="Genomic_DNA"/>
</dbReference>
<dbReference type="InterPro" id="IPR009003">
    <property type="entry name" value="Peptidase_S1_PA"/>
</dbReference>
<evidence type="ECO:0000313" key="3">
    <source>
        <dbReference type="Proteomes" id="UP001519332"/>
    </source>
</evidence>
<reference evidence="2 3" key="1">
    <citation type="submission" date="2021-03" db="EMBL/GenBank/DDBJ databases">
        <title>Sequencing the genomes of 1000 actinobacteria strains.</title>
        <authorList>
            <person name="Klenk H.-P."/>
        </authorList>
    </citation>
    <scope>NUCLEOTIDE SEQUENCE [LARGE SCALE GENOMIC DNA]</scope>
    <source>
        <strain evidence="2 3">DSM 46670</strain>
    </source>
</reference>
<dbReference type="RefSeq" id="WP_209646277.1">
    <property type="nucleotide sequence ID" value="NZ_JAGINW010000001.1"/>
</dbReference>
<name>A0ABS4TYM0_9PSEU</name>
<gene>
    <name evidence="2" type="ORF">JOF56_009888</name>
</gene>
<dbReference type="Pfam" id="PF19916">
    <property type="entry name" value="VMAP-M0"/>
    <property type="match status" value="1"/>
</dbReference>
<dbReference type="Proteomes" id="UP001519332">
    <property type="component" value="Unassembled WGS sequence"/>
</dbReference>
<sequence length="637" mass="69109">MQHSPAIHHTIVAVDIADFTNPVRTELHQAAMHNGLYGVLETAFNRAGVRWEACKREDRGDGVLILVPSEFSKTLVVDQLPNLLVAGLVRYNAVHAREARMQLRMAVHSGEVYHEAEGKVSSALNNTFRILEAEAAKSSLRDTGGVLAMIVSDPFFQDVIAADPATGPAHFQEIPVAVKHARTPAWLRILGTTDDQSRLLPVFPEIALRRLRKLIGTVVVPGLPLLFAQAVGHRGPSVGRESTVWDAVEYLLDLNAEPSGLPRLMTFVELLADELGGAIGRSLRAWNDEQARYLRLGPDIGRLRASADRPVGIEGADRTRMPWRARILSADGRVLGGGVLLGPDHVLTCAHLLEPVGGDAATLLVDFVGLPNSPSVVAHVAVDGWNQPDQAGHGDVALLVLDEHMRVDLGATLHRNPLSGNRSVRVYGFPRFEPFGISAPARLAGGDDEWVLLTDVQSRIVAGFSGGPVVDEETGRLLGIVTGEPGEGASLVRMLPAETIVRYLPRVADWVSPEPVPPAKPVTSALRARILCLSDEPAVSGRPMRISFAVMPNRPTRPLDQPVRLRVLLDAVPATVRPVSRVAVLAGYRTTTPVEFEVVPEEDGILPLVFRVYRDFDSHLLLEISTQLPVQRAEVPT</sequence>
<evidence type="ECO:0000313" key="2">
    <source>
        <dbReference type="EMBL" id="MBP2329503.1"/>
    </source>
</evidence>